<dbReference type="PROSITE" id="PS00211">
    <property type="entry name" value="ABC_TRANSPORTER_1"/>
    <property type="match status" value="1"/>
</dbReference>
<name>E6PDX9_9ZZZZ</name>
<proteinExistence type="predicted"/>
<keyword evidence="2" id="KW-0547">Nucleotide-binding</keyword>
<accession>E6PDX9</accession>
<dbReference type="PROSITE" id="PS50893">
    <property type="entry name" value="ABC_TRANSPORTER_2"/>
    <property type="match status" value="1"/>
</dbReference>
<evidence type="ECO:0000256" key="3">
    <source>
        <dbReference type="ARBA" id="ARBA00022840"/>
    </source>
</evidence>
<dbReference type="EMBL" id="CABL01000002">
    <property type="protein sequence ID" value="CBH74664.1"/>
    <property type="molecule type" value="Genomic_DNA"/>
</dbReference>
<organism evidence="5">
    <name type="scientific">mine drainage metagenome</name>
    <dbReference type="NCBI Taxonomy" id="410659"/>
    <lineage>
        <taxon>unclassified sequences</taxon>
        <taxon>metagenomes</taxon>
        <taxon>ecological metagenomes</taxon>
    </lineage>
</organism>
<reference evidence="5" key="1">
    <citation type="submission" date="2009-10" db="EMBL/GenBank/DDBJ databases">
        <title>Diversity of trophic interactions inside an arsenic-rich microbial ecosystem.</title>
        <authorList>
            <person name="Bertin P.N."/>
            <person name="Heinrich-Salmeron A."/>
            <person name="Pelletier E."/>
            <person name="Goulhen-Chollet F."/>
            <person name="Arsene-Ploetze F."/>
            <person name="Gallien S."/>
            <person name="Calteau A."/>
            <person name="Vallenet D."/>
            <person name="Casiot C."/>
            <person name="Chane-Woon-Ming B."/>
            <person name="Giloteaux L."/>
            <person name="Barakat M."/>
            <person name="Bonnefoy V."/>
            <person name="Bruneel O."/>
            <person name="Chandler M."/>
            <person name="Cleiss J."/>
            <person name="Duran R."/>
            <person name="Elbaz-Poulichet F."/>
            <person name="Fonknechten N."/>
            <person name="Lauga B."/>
            <person name="Mornico D."/>
            <person name="Ortet P."/>
            <person name="Schaeffer C."/>
            <person name="Siguier P."/>
            <person name="Alexander Thil Smith A."/>
            <person name="Van Dorsselaer A."/>
            <person name="Weissenbach J."/>
            <person name="Medigue C."/>
            <person name="Le Paslier D."/>
        </authorList>
    </citation>
    <scope>NUCLEOTIDE SEQUENCE</scope>
</reference>
<dbReference type="PANTHER" id="PTHR43023:SF3">
    <property type="entry name" value="PROTEIN TRIGALACTOSYLDIACYLGLYCEROL 3, CHLOROPLASTIC"/>
    <property type="match status" value="1"/>
</dbReference>
<dbReference type="SUPFAM" id="SSF52540">
    <property type="entry name" value="P-loop containing nucleoside triphosphate hydrolases"/>
    <property type="match status" value="1"/>
</dbReference>
<evidence type="ECO:0000259" key="4">
    <source>
        <dbReference type="PROSITE" id="PS50893"/>
    </source>
</evidence>
<keyword evidence="3" id="KW-0067">ATP-binding</keyword>
<dbReference type="GO" id="GO:0005524">
    <property type="term" value="F:ATP binding"/>
    <property type="evidence" value="ECO:0007669"/>
    <property type="project" value="UniProtKB-KW"/>
</dbReference>
<feature type="domain" description="ABC transporter" evidence="4">
    <location>
        <begin position="7"/>
        <end position="243"/>
    </location>
</feature>
<dbReference type="GO" id="GO:0016887">
    <property type="term" value="F:ATP hydrolysis activity"/>
    <property type="evidence" value="ECO:0007669"/>
    <property type="project" value="InterPro"/>
</dbReference>
<dbReference type="Pfam" id="PF00005">
    <property type="entry name" value="ABC_tran"/>
    <property type="match status" value="1"/>
</dbReference>
<dbReference type="PANTHER" id="PTHR43023">
    <property type="entry name" value="PROTEIN TRIGALACTOSYLDIACYLGLYCEROL 3, CHLOROPLASTIC"/>
    <property type="match status" value="1"/>
</dbReference>
<evidence type="ECO:0000313" key="5">
    <source>
        <dbReference type="EMBL" id="CBH74664.1"/>
    </source>
</evidence>
<gene>
    <name evidence="5" type="primary">ttg2A</name>
    <name evidence="5" type="ORF">CARN1_1767</name>
</gene>
<evidence type="ECO:0000256" key="2">
    <source>
        <dbReference type="ARBA" id="ARBA00022741"/>
    </source>
</evidence>
<dbReference type="AlphaFoldDB" id="E6PDX9"/>
<dbReference type="Gene3D" id="3.40.50.300">
    <property type="entry name" value="P-loop containing nucleotide triphosphate hydrolases"/>
    <property type="match status" value="1"/>
</dbReference>
<dbReference type="InterPro" id="IPR017871">
    <property type="entry name" value="ABC_transporter-like_CS"/>
</dbReference>
<sequence length="252" mass="27626">MEPTIYASLEDVTLSFGENVILKKCNLKIVRGAITCIVGLSGAGKSTILRLLDGLIEPSSGHVYVDGHDLCHTPERKLVELRQKTSLAFQFAALLDSLTIGENVGLPLREHTALSDEKIRHIVDDALESVGLRHIYDSLPNELSGGMLKRAGFARAIVTRPELVLYDEPTTGLDPIVTNLITDTIIRLRQKLDGTAVVISHDLHSIFRMADYVAMLFEGAIIAYGPREEIRTSSNPFVQQFLTGNEVGPIPV</sequence>
<evidence type="ECO:0000256" key="1">
    <source>
        <dbReference type="ARBA" id="ARBA00022448"/>
    </source>
</evidence>
<dbReference type="SMART" id="SM00382">
    <property type="entry name" value="AAA"/>
    <property type="match status" value="1"/>
</dbReference>
<dbReference type="InterPro" id="IPR003593">
    <property type="entry name" value="AAA+_ATPase"/>
</dbReference>
<keyword evidence="1" id="KW-0813">Transport</keyword>
<dbReference type="InterPro" id="IPR027417">
    <property type="entry name" value="P-loop_NTPase"/>
</dbReference>
<dbReference type="InterPro" id="IPR003439">
    <property type="entry name" value="ABC_transporter-like_ATP-bd"/>
</dbReference>
<comment type="caution">
    <text evidence="5">The sequence shown here is derived from an EMBL/GenBank/DDBJ whole genome shotgun (WGS) entry which is preliminary data.</text>
</comment>
<protein>
    <submittedName>
        <fullName evidence="5">Toluene tolerance efflux transporter (ABC superfamily, atp_bind)</fullName>
    </submittedName>
</protein>